<evidence type="ECO:0000256" key="7">
    <source>
        <dbReference type="ARBA" id="ARBA00022777"/>
    </source>
</evidence>
<dbReference type="InterPro" id="IPR050187">
    <property type="entry name" value="Lipid_Phosphate_FormReg"/>
</dbReference>
<dbReference type="PANTHER" id="PTHR12358">
    <property type="entry name" value="SPHINGOSINE KINASE"/>
    <property type="match status" value="1"/>
</dbReference>
<dbReference type="PROSITE" id="PS50146">
    <property type="entry name" value="DAGK"/>
    <property type="match status" value="1"/>
</dbReference>
<dbReference type="NCBIfam" id="TIGR00147">
    <property type="entry name" value="YegS/Rv2252/BmrU family lipid kinase"/>
    <property type="match status" value="1"/>
</dbReference>
<keyword evidence="7 14" id="KW-0418">Kinase</keyword>
<keyword evidence="11" id="KW-0594">Phospholipid biosynthesis</keyword>
<evidence type="ECO:0000256" key="2">
    <source>
        <dbReference type="ARBA" id="ARBA00005983"/>
    </source>
</evidence>
<dbReference type="SUPFAM" id="SSF111331">
    <property type="entry name" value="NAD kinase/diacylglycerol kinase-like"/>
    <property type="match status" value="1"/>
</dbReference>
<dbReference type="Gene3D" id="2.60.200.40">
    <property type="match status" value="1"/>
</dbReference>
<dbReference type="InterPro" id="IPR005218">
    <property type="entry name" value="Diacylglycerol/lipid_kinase"/>
</dbReference>
<evidence type="ECO:0000256" key="11">
    <source>
        <dbReference type="ARBA" id="ARBA00023209"/>
    </source>
</evidence>
<dbReference type="InterPro" id="IPR001206">
    <property type="entry name" value="Diacylglycerol_kinase_cat_dom"/>
</dbReference>
<keyword evidence="4" id="KW-0808">Transferase</keyword>
<dbReference type="Proteomes" id="UP001314903">
    <property type="component" value="Unassembled WGS sequence"/>
</dbReference>
<evidence type="ECO:0000256" key="9">
    <source>
        <dbReference type="ARBA" id="ARBA00022842"/>
    </source>
</evidence>
<evidence type="ECO:0000256" key="3">
    <source>
        <dbReference type="ARBA" id="ARBA00022516"/>
    </source>
</evidence>
<comment type="similarity">
    <text evidence="2">Belongs to the diacylglycerol/lipid kinase family.</text>
</comment>
<dbReference type="GO" id="GO:0016301">
    <property type="term" value="F:kinase activity"/>
    <property type="evidence" value="ECO:0007669"/>
    <property type="project" value="UniProtKB-KW"/>
</dbReference>
<feature type="domain" description="DAGKc" evidence="13">
    <location>
        <begin position="1"/>
        <end position="129"/>
    </location>
</feature>
<accession>A0ABS4KFM8</accession>
<evidence type="ECO:0000313" key="14">
    <source>
        <dbReference type="EMBL" id="MBP2026590.1"/>
    </source>
</evidence>
<evidence type="ECO:0000256" key="12">
    <source>
        <dbReference type="ARBA" id="ARBA00023264"/>
    </source>
</evidence>
<comment type="caution">
    <text evidence="14">The sequence shown here is derived from an EMBL/GenBank/DDBJ whole genome shotgun (WGS) entry which is preliminary data.</text>
</comment>
<name>A0ABS4KFM8_9FIRM</name>
<evidence type="ECO:0000256" key="10">
    <source>
        <dbReference type="ARBA" id="ARBA00023098"/>
    </source>
</evidence>
<evidence type="ECO:0000259" key="13">
    <source>
        <dbReference type="PROSITE" id="PS50146"/>
    </source>
</evidence>
<dbReference type="Gene3D" id="3.40.50.10330">
    <property type="entry name" value="Probable inorganic polyphosphate/atp-NAD kinase, domain 1"/>
    <property type="match status" value="1"/>
</dbReference>
<evidence type="ECO:0000256" key="1">
    <source>
        <dbReference type="ARBA" id="ARBA00001946"/>
    </source>
</evidence>
<dbReference type="EMBL" id="JAGGLI010000002">
    <property type="protein sequence ID" value="MBP2026590.1"/>
    <property type="molecule type" value="Genomic_DNA"/>
</dbReference>
<proteinExistence type="inferred from homology"/>
<reference evidence="14 15" key="1">
    <citation type="submission" date="2021-03" db="EMBL/GenBank/DDBJ databases">
        <title>Genomic Encyclopedia of Type Strains, Phase IV (KMG-IV): sequencing the most valuable type-strain genomes for metagenomic binning, comparative biology and taxonomic classification.</title>
        <authorList>
            <person name="Goeker M."/>
        </authorList>
    </citation>
    <scope>NUCLEOTIDE SEQUENCE [LARGE SCALE GENOMIC DNA]</scope>
    <source>
        <strain evidence="14 15">DSM 27512</strain>
    </source>
</reference>
<gene>
    <name evidence="14" type="ORF">J2Z35_000379</name>
</gene>
<keyword evidence="3" id="KW-0444">Lipid biosynthesis</keyword>
<dbReference type="Pfam" id="PF19279">
    <property type="entry name" value="YegS_C"/>
    <property type="match status" value="1"/>
</dbReference>
<keyword evidence="10" id="KW-0443">Lipid metabolism</keyword>
<keyword evidence="15" id="KW-1185">Reference proteome</keyword>
<keyword evidence="8" id="KW-0067">ATP-binding</keyword>
<evidence type="ECO:0000313" key="15">
    <source>
        <dbReference type="Proteomes" id="UP001314903"/>
    </source>
</evidence>
<evidence type="ECO:0000256" key="5">
    <source>
        <dbReference type="ARBA" id="ARBA00022723"/>
    </source>
</evidence>
<keyword evidence="9" id="KW-0460">Magnesium</keyword>
<dbReference type="RefSeq" id="WP_209658790.1">
    <property type="nucleotide sequence ID" value="NZ_JAGGLI010000002.1"/>
</dbReference>
<evidence type="ECO:0000256" key="4">
    <source>
        <dbReference type="ARBA" id="ARBA00022679"/>
    </source>
</evidence>
<protein>
    <submittedName>
        <fullName evidence="14">YegS/Rv2252/BmrU family lipid kinase</fullName>
    </submittedName>
</protein>
<dbReference type="InterPro" id="IPR045540">
    <property type="entry name" value="YegS/DAGK_C"/>
</dbReference>
<keyword evidence="6" id="KW-0547">Nucleotide-binding</keyword>
<keyword evidence="5" id="KW-0479">Metal-binding</keyword>
<evidence type="ECO:0000256" key="6">
    <source>
        <dbReference type="ARBA" id="ARBA00022741"/>
    </source>
</evidence>
<comment type="cofactor">
    <cofactor evidence="1">
        <name>Mg(2+)</name>
        <dbReference type="ChEBI" id="CHEBI:18420"/>
    </cofactor>
</comment>
<dbReference type="InterPro" id="IPR017438">
    <property type="entry name" value="ATP-NAD_kinase_N"/>
</dbReference>
<organism evidence="14 15">
    <name type="scientific">Acetoanaerobium pronyense</name>
    <dbReference type="NCBI Taxonomy" id="1482736"/>
    <lineage>
        <taxon>Bacteria</taxon>
        <taxon>Bacillati</taxon>
        <taxon>Bacillota</taxon>
        <taxon>Clostridia</taxon>
        <taxon>Peptostreptococcales</taxon>
        <taxon>Filifactoraceae</taxon>
        <taxon>Acetoanaerobium</taxon>
    </lineage>
</organism>
<evidence type="ECO:0000256" key="8">
    <source>
        <dbReference type="ARBA" id="ARBA00022840"/>
    </source>
</evidence>
<keyword evidence="12" id="KW-1208">Phospholipid metabolism</keyword>
<dbReference type="SMART" id="SM00046">
    <property type="entry name" value="DAGKc"/>
    <property type="match status" value="1"/>
</dbReference>
<dbReference type="PANTHER" id="PTHR12358:SF106">
    <property type="entry name" value="LIPID KINASE YEGS"/>
    <property type="match status" value="1"/>
</dbReference>
<sequence>MRRALFIYNPIAGNRRVPRELDKIVERFQKNNIFLEIYRISKENEELKTIIKDSKHDMIIASGGDGTLGTISKIIINEKINKPFATLGTGTCNNFTHNIGMPEDLFESIDVISKGKTAKVDVGIVNDKYVFLSSLAGGIFVEASFNADLDLKQKIGPFAYYFKAMSEVANIKSYDIEIRTKEKLYKEKAHLVVVLNGTHLGNFSNVLSKSTIDISDGEMELILVKESNPIELANLFFSILKNENKINSDKIIVLKGNEFDIYCDETINISIDGEKGPSLPMNVKVLEKAIEIFIP</sequence>
<dbReference type="Pfam" id="PF00781">
    <property type="entry name" value="DAGK_cat"/>
    <property type="match status" value="1"/>
</dbReference>
<dbReference type="InterPro" id="IPR016064">
    <property type="entry name" value="NAD/diacylglycerol_kinase_sf"/>
</dbReference>